<accession>A0ABT4JTL2</accession>
<name>A0ABT4JTL2_9GAMM</name>
<dbReference type="Gene3D" id="3.30.1300.30">
    <property type="entry name" value="GSPII I/J protein-like"/>
    <property type="match status" value="1"/>
</dbReference>
<keyword evidence="7" id="KW-0653">Protein transport</keyword>
<dbReference type="Pfam" id="PF21687">
    <property type="entry name" value="T2SSK_1st"/>
    <property type="match status" value="1"/>
</dbReference>
<gene>
    <name evidence="12" type="primary">gspK</name>
    <name evidence="12" type="ORF">O1D97_07705</name>
</gene>
<dbReference type="InterPro" id="IPR005628">
    <property type="entry name" value="GspK"/>
</dbReference>
<evidence type="ECO:0000256" key="6">
    <source>
        <dbReference type="ARBA" id="ARBA00022692"/>
    </source>
</evidence>
<keyword evidence="4 10" id="KW-1003">Cell membrane</keyword>
<reference evidence="12" key="1">
    <citation type="submission" date="2022-12" db="EMBL/GenBank/DDBJ databases">
        <title>Marinomonas 15G1-11 sp. nov, isolated from marine algae.</title>
        <authorList>
            <person name="Butt M."/>
            <person name="Choi D.G."/>
            <person name="Kim J.M."/>
            <person name="Lee J.K."/>
            <person name="Baek J.H."/>
            <person name="Jeon C.O."/>
        </authorList>
    </citation>
    <scope>NUCLEOTIDE SEQUENCE</scope>
    <source>
        <strain evidence="12">15G1-11</strain>
    </source>
</reference>
<dbReference type="Gene3D" id="1.10.40.60">
    <property type="entry name" value="EpsJ-like"/>
    <property type="match status" value="2"/>
</dbReference>
<feature type="domain" description="T2SS protein K first SAM-like" evidence="11">
    <location>
        <begin position="108"/>
        <end position="208"/>
    </location>
</feature>
<dbReference type="EMBL" id="JAPUBN010000013">
    <property type="protein sequence ID" value="MCZ2721541.1"/>
    <property type="molecule type" value="Genomic_DNA"/>
</dbReference>
<dbReference type="InterPro" id="IPR038072">
    <property type="entry name" value="GspK_central_sf"/>
</dbReference>
<dbReference type="NCBIfam" id="NF037980">
    <property type="entry name" value="T2SS_GspK"/>
    <property type="match status" value="1"/>
</dbReference>
<sequence>MKRKKLLSSQRGVALIMALMVFALVSAMAASVMSYLAKERDVIAQVQETVQLKQQLLGGEAWSIHAFLQLNESSLTSFDRSKWLIEQKTFPLEEEGDEMTVILLDRQTCFNVNLLANEESAEQGYQQLKRLFSNLNQDEKLADQVKDWLDADQNITGAAGREDEFYQAFSPSFRTADHALVSESTMPLWQWDQDQLSILLPWMCLWPQAMGTNVNRFPETLQKALLPDMTAEQKQTLNARLDSAGFNNVKDFIGQESVADHNLKEADWRTNMAYVDAFIKVTLGERQMSLHSRLIKSNDGDVRVYGRSYGPNEWLLSYFDLPNTDLADDELEAN</sequence>
<comment type="subcellular location">
    <subcellularLocation>
        <location evidence="1 10">Cell inner membrane</location>
    </subcellularLocation>
</comment>
<dbReference type="SUPFAM" id="SSF158544">
    <property type="entry name" value="GspK insert domain-like"/>
    <property type="match status" value="1"/>
</dbReference>
<evidence type="ECO:0000256" key="1">
    <source>
        <dbReference type="ARBA" id="ARBA00004533"/>
    </source>
</evidence>
<dbReference type="PIRSF" id="PIRSF002786">
    <property type="entry name" value="XcpX"/>
    <property type="match status" value="1"/>
</dbReference>
<evidence type="ECO:0000313" key="12">
    <source>
        <dbReference type="EMBL" id="MCZ2721541.1"/>
    </source>
</evidence>
<keyword evidence="5 10" id="KW-0997">Cell inner membrane</keyword>
<keyword evidence="13" id="KW-1185">Reference proteome</keyword>
<comment type="similarity">
    <text evidence="2 10">Belongs to the GSP K family.</text>
</comment>
<protein>
    <recommendedName>
        <fullName evidence="10">Type II secretion system protein K</fullName>
    </recommendedName>
</protein>
<proteinExistence type="inferred from homology"/>
<dbReference type="InterPro" id="IPR049031">
    <property type="entry name" value="T2SSK_SAM-like_1st"/>
</dbReference>
<organism evidence="12 13">
    <name type="scientific">Marinomonas phaeophyticola</name>
    <dbReference type="NCBI Taxonomy" id="3004091"/>
    <lineage>
        <taxon>Bacteria</taxon>
        <taxon>Pseudomonadati</taxon>
        <taxon>Pseudomonadota</taxon>
        <taxon>Gammaproteobacteria</taxon>
        <taxon>Oceanospirillales</taxon>
        <taxon>Oceanospirillaceae</taxon>
        <taxon>Marinomonas</taxon>
    </lineage>
</organism>
<keyword evidence="9 10" id="KW-0472">Membrane</keyword>
<dbReference type="PANTHER" id="PTHR38831">
    <property type="entry name" value="TYPE II SECRETION SYSTEM PROTEIN K"/>
    <property type="match status" value="1"/>
</dbReference>
<comment type="caution">
    <text evidence="12">The sequence shown here is derived from an EMBL/GenBank/DDBJ whole genome shotgun (WGS) entry which is preliminary data.</text>
</comment>
<evidence type="ECO:0000259" key="11">
    <source>
        <dbReference type="Pfam" id="PF21687"/>
    </source>
</evidence>
<evidence type="ECO:0000256" key="4">
    <source>
        <dbReference type="ARBA" id="ARBA00022475"/>
    </source>
</evidence>
<evidence type="ECO:0000256" key="7">
    <source>
        <dbReference type="ARBA" id="ARBA00022927"/>
    </source>
</evidence>
<dbReference type="PANTHER" id="PTHR38831:SF1">
    <property type="entry name" value="TYPE II SECRETION SYSTEM PROTEIN K-RELATED"/>
    <property type="match status" value="1"/>
</dbReference>
<evidence type="ECO:0000256" key="8">
    <source>
        <dbReference type="ARBA" id="ARBA00022989"/>
    </source>
</evidence>
<dbReference type="RefSeq" id="WP_269124398.1">
    <property type="nucleotide sequence ID" value="NZ_JAPUBN010000013.1"/>
</dbReference>
<evidence type="ECO:0000256" key="10">
    <source>
        <dbReference type="PIRNR" id="PIRNR002786"/>
    </source>
</evidence>
<dbReference type="Proteomes" id="UP001149719">
    <property type="component" value="Unassembled WGS sequence"/>
</dbReference>
<keyword evidence="8" id="KW-1133">Transmembrane helix</keyword>
<keyword evidence="6" id="KW-0812">Transmembrane</keyword>
<keyword evidence="3 10" id="KW-0813">Transport</keyword>
<evidence type="ECO:0000256" key="2">
    <source>
        <dbReference type="ARBA" id="ARBA00007246"/>
    </source>
</evidence>
<evidence type="ECO:0000256" key="5">
    <source>
        <dbReference type="ARBA" id="ARBA00022519"/>
    </source>
</evidence>
<evidence type="ECO:0000256" key="3">
    <source>
        <dbReference type="ARBA" id="ARBA00022448"/>
    </source>
</evidence>
<evidence type="ECO:0000256" key="9">
    <source>
        <dbReference type="ARBA" id="ARBA00023136"/>
    </source>
</evidence>
<evidence type="ECO:0000313" key="13">
    <source>
        <dbReference type="Proteomes" id="UP001149719"/>
    </source>
</evidence>